<evidence type="ECO:0000313" key="8">
    <source>
        <dbReference type="Proteomes" id="UP000054498"/>
    </source>
</evidence>
<evidence type="ECO:0000256" key="4">
    <source>
        <dbReference type="RuleBase" id="RU003690"/>
    </source>
</evidence>
<name>A0A0D2LRL7_9CHLO</name>
<keyword evidence="3 7" id="KW-0326">Glycosidase</keyword>
<dbReference type="Proteomes" id="UP000054498">
    <property type="component" value="Unassembled WGS sequence"/>
</dbReference>
<organism evidence="7 8">
    <name type="scientific">Monoraphidium neglectum</name>
    <dbReference type="NCBI Taxonomy" id="145388"/>
    <lineage>
        <taxon>Eukaryota</taxon>
        <taxon>Viridiplantae</taxon>
        <taxon>Chlorophyta</taxon>
        <taxon>core chlorophytes</taxon>
        <taxon>Chlorophyceae</taxon>
        <taxon>CS clade</taxon>
        <taxon>Sphaeropleales</taxon>
        <taxon>Selenastraceae</taxon>
        <taxon>Monoraphidium</taxon>
    </lineage>
</organism>
<evidence type="ECO:0000256" key="1">
    <source>
        <dbReference type="ARBA" id="ARBA00010838"/>
    </source>
</evidence>
<keyword evidence="8" id="KW-1185">Reference proteome</keyword>
<dbReference type="KEGG" id="mng:MNEG_13648"/>
<reference evidence="7 8" key="1">
    <citation type="journal article" date="2013" name="BMC Genomics">
        <title>Reconstruction of the lipid metabolism for the microalga Monoraphidium neglectum from its genome sequence reveals characteristics suitable for biofuel production.</title>
        <authorList>
            <person name="Bogen C."/>
            <person name="Al-Dilaimi A."/>
            <person name="Albersmeier A."/>
            <person name="Wichmann J."/>
            <person name="Grundmann M."/>
            <person name="Rupp O."/>
            <person name="Lauersen K.J."/>
            <person name="Blifernez-Klassen O."/>
            <person name="Kalinowski J."/>
            <person name="Goesmann A."/>
            <person name="Mussgnug J.H."/>
            <person name="Kruse O."/>
        </authorList>
    </citation>
    <scope>NUCLEOTIDE SEQUENCE [LARGE SCALE GENOMIC DNA]</scope>
    <source>
        <strain evidence="7 8">SAG 48.87</strain>
    </source>
</reference>
<evidence type="ECO:0000256" key="3">
    <source>
        <dbReference type="ARBA" id="ARBA00023295"/>
    </source>
</evidence>
<dbReference type="RefSeq" id="XP_013893334.1">
    <property type="nucleotide sequence ID" value="XM_014037880.1"/>
</dbReference>
<accession>A0A0D2LRL7</accession>
<evidence type="ECO:0000256" key="2">
    <source>
        <dbReference type="ARBA" id="ARBA00022801"/>
    </source>
</evidence>
<feature type="compositionally biased region" description="Basic and acidic residues" evidence="6">
    <location>
        <begin position="1"/>
        <end position="19"/>
    </location>
</feature>
<dbReference type="GO" id="GO:0005975">
    <property type="term" value="P:carbohydrate metabolic process"/>
    <property type="evidence" value="ECO:0007669"/>
    <property type="project" value="InterPro"/>
</dbReference>
<dbReference type="InterPro" id="IPR017853">
    <property type="entry name" value="GH"/>
</dbReference>
<dbReference type="Pfam" id="PF00232">
    <property type="entry name" value="Glyco_hydro_1"/>
    <property type="match status" value="1"/>
</dbReference>
<protein>
    <submittedName>
        <fullName evidence="7">Beta-glucosidase, putative</fullName>
        <ecNumber evidence="7">3.2.1.21</ecNumber>
    </submittedName>
</protein>
<evidence type="ECO:0000256" key="6">
    <source>
        <dbReference type="SAM" id="MobiDB-lite"/>
    </source>
</evidence>
<sequence length="301" mass="32185">MALVQRLHEDERAHPESYHRPGPGPHAGEPDADGFSPTLLTAEALPSAAPSLAAGRAGRDGGAAGTRGDAGAPAAAEVAAREIEICERELKRHEAALTRLEAEAAAMLAELAGILAAPAGVGGEAAAAAAAQRAARLREGVASLEVLASAMRAEMEGATDIDGRSPSVWDTYVKNKPWEIRDGSNAKVACDHYHRYKEDVALMKSLGVKNYRFSISWSRLVPSGRKGGAVNQKGVDFYNALINELLKNGIAPAATLYHWDLPQANQDAYEGFMSRQLVDDFQYFAEVAYAKFGDRVKTWTT</sequence>
<dbReference type="OrthoDB" id="65569at2759"/>
<dbReference type="Gene3D" id="3.20.20.80">
    <property type="entry name" value="Glycosidases"/>
    <property type="match status" value="1"/>
</dbReference>
<proteinExistence type="inferred from homology"/>
<keyword evidence="2 7" id="KW-0378">Hydrolase</keyword>
<dbReference type="InterPro" id="IPR001360">
    <property type="entry name" value="Glyco_hydro_1"/>
</dbReference>
<dbReference type="GeneID" id="25731131"/>
<dbReference type="STRING" id="145388.A0A0D2LRL7"/>
<feature type="region of interest" description="Disordered" evidence="6">
    <location>
        <begin position="1"/>
        <end position="37"/>
    </location>
</feature>
<dbReference type="GO" id="GO:0008422">
    <property type="term" value="F:beta-glucosidase activity"/>
    <property type="evidence" value="ECO:0007669"/>
    <property type="project" value="UniProtKB-EC"/>
</dbReference>
<evidence type="ECO:0000256" key="5">
    <source>
        <dbReference type="SAM" id="Coils"/>
    </source>
</evidence>
<dbReference type="EC" id="3.2.1.21" evidence="7"/>
<dbReference type="PANTHER" id="PTHR10353">
    <property type="entry name" value="GLYCOSYL HYDROLASE"/>
    <property type="match status" value="1"/>
</dbReference>
<dbReference type="SUPFAM" id="SSF51445">
    <property type="entry name" value="(Trans)glycosidases"/>
    <property type="match status" value="1"/>
</dbReference>
<gene>
    <name evidence="7" type="ORF">MNEG_13648</name>
</gene>
<evidence type="ECO:0000313" key="7">
    <source>
        <dbReference type="EMBL" id="KIY94314.1"/>
    </source>
</evidence>
<dbReference type="AlphaFoldDB" id="A0A0D2LRL7"/>
<comment type="similarity">
    <text evidence="1 4">Belongs to the glycosyl hydrolase 1 family.</text>
</comment>
<keyword evidence="5" id="KW-0175">Coiled coil</keyword>
<dbReference type="EMBL" id="KK104176">
    <property type="protein sequence ID" value="KIY94314.1"/>
    <property type="molecule type" value="Genomic_DNA"/>
</dbReference>
<dbReference type="PANTHER" id="PTHR10353:SF36">
    <property type="entry name" value="LP05116P"/>
    <property type="match status" value="1"/>
</dbReference>
<feature type="coiled-coil region" evidence="5">
    <location>
        <begin position="76"/>
        <end position="110"/>
    </location>
</feature>